<reference evidence="8" key="1">
    <citation type="submission" date="2022-01" db="EMBL/GenBank/DDBJ databases">
        <authorList>
            <person name="King R."/>
        </authorList>
    </citation>
    <scope>NUCLEOTIDE SEQUENCE</scope>
</reference>
<evidence type="ECO:0000256" key="2">
    <source>
        <dbReference type="ARBA" id="ARBA00004286"/>
    </source>
</evidence>
<keyword evidence="5" id="KW-0539">Nucleus</keyword>
<organism evidence="8 9">
    <name type="scientific">Ceutorhynchus assimilis</name>
    <name type="common">cabbage seed weevil</name>
    <dbReference type="NCBI Taxonomy" id="467358"/>
    <lineage>
        <taxon>Eukaryota</taxon>
        <taxon>Metazoa</taxon>
        <taxon>Ecdysozoa</taxon>
        <taxon>Arthropoda</taxon>
        <taxon>Hexapoda</taxon>
        <taxon>Insecta</taxon>
        <taxon>Pterygota</taxon>
        <taxon>Neoptera</taxon>
        <taxon>Endopterygota</taxon>
        <taxon>Coleoptera</taxon>
        <taxon>Polyphaga</taxon>
        <taxon>Cucujiformia</taxon>
        <taxon>Curculionidae</taxon>
        <taxon>Ceutorhynchinae</taxon>
        <taxon>Ceutorhynchus</taxon>
    </lineage>
</organism>
<dbReference type="Proteomes" id="UP001152799">
    <property type="component" value="Chromosome 2"/>
</dbReference>
<comment type="similarity">
    <text evidence="3">Belongs to the HPF1 family.</text>
</comment>
<dbReference type="GO" id="GO:0005694">
    <property type="term" value="C:chromosome"/>
    <property type="evidence" value="ECO:0007669"/>
    <property type="project" value="UniProtKB-SubCell"/>
</dbReference>
<dbReference type="Pfam" id="PF10228">
    <property type="entry name" value="HPF1"/>
    <property type="match status" value="1"/>
</dbReference>
<evidence type="ECO:0000259" key="7">
    <source>
        <dbReference type="Pfam" id="PF10283"/>
    </source>
</evidence>
<proteinExistence type="inferred from homology"/>
<dbReference type="EMBL" id="OU892278">
    <property type="protein sequence ID" value="CAG9765492.1"/>
    <property type="molecule type" value="Genomic_DNA"/>
</dbReference>
<dbReference type="PANTHER" id="PTHR13386:SF1">
    <property type="entry name" value="HISTONE PARYLATION FACTOR 1"/>
    <property type="match status" value="1"/>
</dbReference>
<dbReference type="OrthoDB" id="416496at2759"/>
<dbReference type="AlphaFoldDB" id="A0A9N9QMM4"/>
<feature type="compositionally biased region" description="Basic and acidic residues" evidence="6">
    <location>
        <begin position="1"/>
        <end position="16"/>
    </location>
</feature>
<dbReference type="InterPro" id="IPR019361">
    <property type="entry name" value="HPF1"/>
</dbReference>
<keyword evidence="9" id="KW-1185">Reference proteome</keyword>
<feature type="compositionally biased region" description="Basic and acidic residues" evidence="6">
    <location>
        <begin position="49"/>
        <end position="62"/>
    </location>
</feature>
<feature type="compositionally biased region" description="Basic residues" evidence="6">
    <location>
        <begin position="34"/>
        <end position="48"/>
    </location>
</feature>
<protein>
    <recommendedName>
        <fullName evidence="7">PBZ-type domain-containing protein</fullName>
    </recommendedName>
</protein>
<evidence type="ECO:0000256" key="3">
    <source>
        <dbReference type="ARBA" id="ARBA00010803"/>
    </source>
</evidence>
<keyword evidence="4" id="KW-0158">Chromosome</keyword>
<dbReference type="InterPro" id="IPR019406">
    <property type="entry name" value="APLF_PBZ"/>
</dbReference>
<dbReference type="PANTHER" id="PTHR13386">
    <property type="entry name" value="HISTONE PARYLATION FACTOR 1"/>
    <property type="match status" value="1"/>
</dbReference>
<dbReference type="GO" id="GO:0005634">
    <property type="term" value="C:nucleus"/>
    <property type="evidence" value="ECO:0007669"/>
    <property type="project" value="UniProtKB-SubCell"/>
</dbReference>
<evidence type="ECO:0000313" key="9">
    <source>
        <dbReference type="Proteomes" id="UP001152799"/>
    </source>
</evidence>
<feature type="region of interest" description="Disordered" evidence="6">
    <location>
        <begin position="1"/>
        <end position="102"/>
    </location>
</feature>
<sequence length="419" mass="47991">MDDITDREQYVKDPRMACKYGPKCYQKNPEHSQKYKHPPPKGPNTKKRTNNDTEQLAKKFKVDLAPIETDPKEESIETDPKSDDESNINASPKEAIDSQTPTVKVRTPKTIPDLHEFIKSYFLVTMPEDFYEFWKLCEKLKKSCPQEAFKDVGLHLVGPYDVLAGKFCDVELSEDDFLVHWRFFYDPPECQTVLKGDDKKGFHVGYFRDSPKDLPVCLVHNSSKIDGVFTVCGDNIFAAVYIYLENMKKFGDPFKKMHIGKFQNILKQSMEELKLDCGQKTEKIKSREKKIVARSFSKLGIVVPYNRKTQLGYRQLSISNTDLQKMLNDIRKALPEQKPKYLSKLQDILTNTSIATDECDFGTGIELGLDILAHGIDSLNVTIARVLATNYRLLDREGFAKIIEAHMKKRDNGTNLSII</sequence>
<name>A0A9N9QMM4_9CUCU</name>
<evidence type="ECO:0000256" key="5">
    <source>
        <dbReference type="ARBA" id="ARBA00023242"/>
    </source>
</evidence>
<evidence type="ECO:0000313" key="8">
    <source>
        <dbReference type="EMBL" id="CAG9765492.1"/>
    </source>
</evidence>
<dbReference type="GO" id="GO:0006974">
    <property type="term" value="P:DNA damage response"/>
    <property type="evidence" value="ECO:0007669"/>
    <property type="project" value="InterPro"/>
</dbReference>
<dbReference type="Pfam" id="PF10283">
    <property type="entry name" value="zf-CCHH"/>
    <property type="match status" value="1"/>
</dbReference>
<feature type="domain" description="PBZ-type" evidence="7">
    <location>
        <begin position="15"/>
        <end position="39"/>
    </location>
</feature>
<dbReference type="GO" id="GO:0042393">
    <property type="term" value="F:histone binding"/>
    <property type="evidence" value="ECO:0007669"/>
    <property type="project" value="InterPro"/>
</dbReference>
<evidence type="ECO:0000256" key="4">
    <source>
        <dbReference type="ARBA" id="ARBA00022454"/>
    </source>
</evidence>
<evidence type="ECO:0000256" key="6">
    <source>
        <dbReference type="SAM" id="MobiDB-lite"/>
    </source>
</evidence>
<evidence type="ECO:0000256" key="1">
    <source>
        <dbReference type="ARBA" id="ARBA00004123"/>
    </source>
</evidence>
<feature type="compositionally biased region" description="Basic and acidic residues" evidence="6">
    <location>
        <begin position="69"/>
        <end position="84"/>
    </location>
</feature>
<comment type="subcellular location">
    <subcellularLocation>
        <location evidence="2">Chromosome</location>
    </subcellularLocation>
    <subcellularLocation>
        <location evidence="1">Nucleus</location>
    </subcellularLocation>
</comment>
<dbReference type="GO" id="GO:0072572">
    <property type="term" value="F:poly-ADP-D-ribose binding"/>
    <property type="evidence" value="ECO:0007669"/>
    <property type="project" value="TreeGrafter"/>
</dbReference>
<accession>A0A9N9QMM4</accession>
<gene>
    <name evidence="8" type="ORF">CEUTPL_LOCUS6097</name>
</gene>